<proteinExistence type="inferred from homology"/>
<dbReference type="InterPro" id="IPR006214">
    <property type="entry name" value="Bax_inhibitor_1-related"/>
</dbReference>
<evidence type="ECO:0000256" key="3">
    <source>
        <dbReference type="ARBA" id="ARBA00022692"/>
    </source>
</evidence>
<reference evidence="7" key="1">
    <citation type="submission" date="2020-07" db="EMBL/GenBank/DDBJ databases">
        <title>Vallitalea pronyensis genome.</title>
        <authorList>
            <person name="Postec A."/>
        </authorList>
    </citation>
    <scope>NUCLEOTIDE SEQUENCE</scope>
    <source>
        <strain evidence="7">FatNI3</strain>
    </source>
</reference>
<feature type="transmembrane region" description="Helical" evidence="6">
    <location>
        <begin position="137"/>
        <end position="155"/>
    </location>
</feature>
<feature type="transmembrane region" description="Helical" evidence="6">
    <location>
        <begin position="108"/>
        <end position="125"/>
    </location>
</feature>
<keyword evidence="8" id="KW-1185">Reference proteome</keyword>
<feature type="transmembrane region" description="Helical" evidence="6">
    <location>
        <begin position="18"/>
        <end position="38"/>
    </location>
</feature>
<protein>
    <submittedName>
        <fullName evidence="7">Bax inhibitor-1/YccA family protein</fullName>
    </submittedName>
</protein>
<keyword evidence="3 6" id="KW-0812">Transmembrane</keyword>
<dbReference type="EMBL" id="CP058649">
    <property type="protein sequence ID" value="QUI24405.1"/>
    <property type="molecule type" value="Genomic_DNA"/>
</dbReference>
<accession>A0A8J8MMH7</accession>
<evidence type="ECO:0000256" key="6">
    <source>
        <dbReference type="RuleBase" id="RU004379"/>
    </source>
</evidence>
<evidence type="ECO:0000256" key="2">
    <source>
        <dbReference type="ARBA" id="ARBA00010350"/>
    </source>
</evidence>
<dbReference type="Pfam" id="PF01027">
    <property type="entry name" value="Bax1-I"/>
    <property type="match status" value="1"/>
</dbReference>
<evidence type="ECO:0000256" key="4">
    <source>
        <dbReference type="ARBA" id="ARBA00022989"/>
    </source>
</evidence>
<evidence type="ECO:0000313" key="8">
    <source>
        <dbReference type="Proteomes" id="UP000683246"/>
    </source>
</evidence>
<feature type="transmembrane region" description="Helical" evidence="6">
    <location>
        <begin position="50"/>
        <end position="68"/>
    </location>
</feature>
<evidence type="ECO:0000256" key="5">
    <source>
        <dbReference type="ARBA" id="ARBA00023136"/>
    </source>
</evidence>
<keyword evidence="5 6" id="KW-0472">Membrane</keyword>
<organism evidence="7 8">
    <name type="scientific">Vallitalea pronyensis</name>
    <dbReference type="NCBI Taxonomy" id="1348613"/>
    <lineage>
        <taxon>Bacteria</taxon>
        <taxon>Bacillati</taxon>
        <taxon>Bacillota</taxon>
        <taxon>Clostridia</taxon>
        <taxon>Lachnospirales</taxon>
        <taxon>Vallitaleaceae</taxon>
        <taxon>Vallitalea</taxon>
    </lineage>
</organism>
<dbReference type="PANTHER" id="PTHR23291:SF50">
    <property type="entry name" value="PROTEIN LIFEGUARD 4"/>
    <property type="match status" value="1"/>
</dbReference>
<evidence type="ECO:0000256" key="1">
    <source>
        <dbReference type="ARBA" id="ARBA00004141"/>
    </source>
</evidence>
<keyword evidence="4 6" id="KW-1133">Transmembrane helix</keyword>
<dbReference type="Proteomes" id="UP000683246">
    <property type="component" value="Chromosome"/>
</dbReference>
<evidence type="ECO:0000313" key="7">
    <source>
        <dbReference type="EMBL" id="QUI24405.1"/>
    </source>
</evidence>
<gene>
    <name evidence="7" type="ORF">HZI73_19815</name>
</gene>
<comment type="subcellular location">
    <subcellularLocation>
        <location evidence="1">Membrane</location>
        <topology evidence="1">Multi-pass membrane protein</topology>
    </subcellularLocation>
</comment>
<dbReference type="AlphaFoldDB" id="A0A8J8MMH7"/>
<sequence>MEDRTLSVQGLNAFLSKVFMWMFLGLLTTAATAYFVAGSDQLLSFVYSNPVIYIGLIVFEFILVVVIGKNALKYTYQKTVSLFLLYSFINGVTLSIIVRLYAGESVSTAFVITAALFGVMALYGTFTKTDLTPFRSFLIIGVVGIIIATVANMFMGSSQMSYYISIAGVVIFAGLTAYDMQKMKQYYAYSVSEGGSKEGNIAVRGALTLYLDFINLFIFVLRLVGRRR</sequence>
<dbReference type="KEGG" id="vpy:HZI73_19815"/>
<dbReference type="RefSeq" id="WP_212695100.1">
    <property type="nucleotide sequence ID" value="NZ_CP058649.1"/>
</dbReference>
<dbReference type="GO" id="GO:0005886">
    <property type="term" value="C:plasma membrane"/>
    <property type="evidence" value="ECO:0007669"/>
    <property type="project" value="TreeGrafter"/>
</dbReference>
<comment type="similarity">
    <text evidence="2 6">Belongs to the BI1 family.</text>
</comment>
<dbReference type="CDD" id="cd10432">
    <property type="entry name" value="BI-1-like_bacterial"/>
    <property type="match status" value="1"/>
</dbReference>
<feature type="transmembrane region" description="Helical" evidence="6">
    <location>
        <begin position="161"/>
        <end position="180"/>
    </location>
</feature>
<feature type="transmembrane region" description="Helical" evidence="6">
    <location>
        <begin position="80"/>
        <end position="102"/>
    </location>
</feature>
<name>A0A8J8MMH7_9FIRM</name>
<dbReference type="PANTHER" id="PTHR23291">
    <property type="entry name" value="BAX INHIBITOR-RELATED"/>
    <property type="match status" value="1"/>
</dbReference>